<dbReference type="InterPro" id="IPR001173">
    <property type="entry name" value="Glyco_trans_2-like"/>
</dbReference>
<dbReference type="RefSeq" id="WP_354619060.1">
    <property type="nucleotide sequence ID" value="NZ_JBEWYP010000007.1"/>
</dbReference>
<dbReference type="PANTHER" id="PTHR22916:SF3">
    <property type="entry name" value="UDP-GLCNAC:BETAGAL BETA-1,3-N-ACETYLGLUCOSAMINYLTRANSFERASE-LIKE PROTEIN 1"/>
    <property type="match status" value="1"/>
</dbReference>
<dbReference type="Pfam" id="PF00535">
    <property type="entry name" value="Glycos_transf_2"/>
    <property type="match status" value="1"/>
</dbReference>
<keyword evidence="2" id="KW-0808">Transferase</keyword>
<sequence>MFSILTPTYNRVKELPRVYKSLLNQTYTDFEWIISDDGSSDDTEEIVNGWKSKSNFDIIYHKMSKNQGKSYAVNEGLALCNHPYTIIADSDDTFDANTLADLKIIWEGIETTENANKIGAVWTLVQDEIGNLVGEPWPKNFWQVGFKERVLDRKQPIIGEKWHCWRTAVLREFKMYVHFNSFISESATWNNINTQYDFLCVNMIHRRYWLSEDGLIHKKKSYKDVQKVNYYTAYYHLKKSNLKEILFTGHYRDIAFDYTRSSLYYKDKQLKLKGNKLLSAWLIFLWCAPKKALLKLIAR</sequence>
<dbReference type="PANTHER" id="PTHR22916">
    <property type="entry name" value="GLYCOSYLTRANSFERASE"/>
    <property type="match status" value="1"/>
</dbReference>
<dbReference type="EC" id="2.4.-.-" evidence="2"/>
<evidence type="ECO:0000313" key="2">
    <source>
        <dbReference type="EMBL" id="MET7030268.1"/>
    </source>
</evidence>
<dbReference type="Proteomes" id="UP001549773">
    <property type="component" value="Unassembled WGS sequence"/>
</dbReference>
<dbReference type="Gene3D" id="3.90.550.10">
    <property type="entry name" value="Spore Coat Polysaccharide Biosynthesis Protein SpsA, Chain A"/>
    <property type="match status" value="1"/>
</dbReference>
<dbReference type="EMBL" id="JBEWYP010000007">
    <property type="protein sequence ID" value="MET7030268.1"/>
    <property type="molecule type" value="Genomic_DNA"/>
</dbReference>
<evidence type="ECO:0000259" key="1">
    <source>
        <dbReference type="Pfam" id="PF00535"/>
    </source>
</evidence>
<name>A0ABV2TYB1_9FLAO</name>
<organism evidence="2 3">
    <name type="scientific">Sediminicola luteus</name>
    <dbReference type="NCBI Taxonomy" id="319238"/>
    <lineage>
        <taxon>Bacteria</taxon>
        <taxon>Pseudomonadati</taxon>
        <taxon>Bacteroidota</taxon>
        <taxon>Flavobacteriia</taxon>
        <taxon>Flavobacteriales</taxon>
        <taxon>Flavobacteriaceae</taxon>
        <taxon>Sediminicola</taxon>
    </lineage>
</organism>
<feature type="domain" description="Glycosyltransferase 2-like" evidence="1">
    <location>
        <begin position="3"/>
        <end position="102"/>
    </location>
</feature>
<gene>
    <name evidence="2" type="ORF">ABXZ32_12740</name>
</gene>
<proteinExistence type="predicted"/>
<comment type="caution">
    <text evidence="2">The sequence shown here is derived from an EMBL/GenBank/DDBJ whole genome shotgun (WGS) entry which is preliminary data.</text>
</comment>
<dbReference type="CDD" id="cd00761">
    <property type="entry name" value="Glyco_tranf_GTA_type"/>
    <property type="match status" value="1"/>
</dbReference>
<dbReference type="InterPro" id="IPR029044">
    <property type="entry name" value="Nucleotide-diphossugar_trans"/>
</dbReference>
<dbReference type="SUPFAM" id="SSF53448">
    <property type="entry name" value="Nucleotide-diphospho-sugar transferases"/>
    <property type="match status" value="1"/>
</dbReference>
<keyword evidence="2" id="KW-0328">Glycosyltransferase</keyword>
<protein>
    <submittedName>
        <fullName evidence="2">Glycosyltransferase family 2 protein</fullName>
        <ecNumber evidence="2">2.4.-.-</ecNumber>
    </submittedName>
</protein>
<dbReference type="GO" id="GO:0016757">
    <property type="term" value="F:glycosyltransferase activity"/>
    <property type="evidence" value="ECO:0007669"/>
    <property type="project" value="UniProtKB-KW"/>
</dbReference>
<keyword evidence="3" id="KW-1185">Reference proteome</keyword>
<evidence type="ECO:0000313" key="3">
    <source>
        <dbReference type="Proteomes" id="UP001549773"/>
    </source>
</evidence>
<accession>A0ABV2TYB1</accession>
<reference evidence="2 3" key="1">
    <citation type="submission" date="2024-07" db="EMBL/GenBank/DDBJ databases">
        <title>The genome sequence of type strain Sediminicola luteus GDMCC 1.2596T.</title>
        <authorList>
            <person name="Liu Y."/>
        </authorList>
    </citation>
    <scope>NUCLEOTIDE SEQUENCE [LARGE SCALE GENOMIC DNA]</scope>
    <source>
        <strain evidence="2 3">GDMCC 1.2596</strain>
    </source>
</reference>